<organism evidence="3 4">
    <name type="scientific">Linnemannia exigua</name>
    <dbReference type="NCBI Taxonomy" id="604196"/>
    <lineage>
        <taxon>Eukaryota</taxon>
        <taxon>Fungi</taxon>
        <taxon>Fungi incertae sedis</taxon>
        <taxon>Mucoromycota</taxon>
        <taxon>Mortierellomycotina</taxon>
        <taxon>Mortierellomycetes</taxon>
        <taxon>Mortierellales</taxon>
        <taxon>Mortierellaceae</taxon>
        <taxon>Linnemannia</taxon>
    </lineage>
</organism>
<accession>A0AAD4DLM5</accession>
<evidence type="ECO:0000259" key="2">
    <source>
        <dbReference type="Pfam" id="PF12937"/>
    </source>
</evidence>
<comment type="caution">
    <text evidence="3">The sequence shown here is derived from an EMBL/GenBank/DDBJ whole genome shotgun (WGS) entry which is preliminary data.</text>
</comment>
<dbReference type="InterPro" id="IPR036047">
    <property type="entry name" value="F-box-like_dom_sf"/>
</dbReference>
<evidence type="ECO:0000313" key="4">
    <source>
        <dbReference type="Proteomes" id="UP001194580"/>
    </source>
</evidence>
<gene>
    <name evidence="3" type="ORF">BGZ95_005617</name>
</gene>
<dbReference type="Pfam" id="PF12937">
    <property type="entry name" value="F-box-like"/>
    <property type="match status" value="1"/>
</dbReference>
<feature type="region of interest" description="Disordered" evidence="1">
    <location>
        <begin position="330"/>
        <end position="352"/>
    </location>
</feature>
<proteinExistence type="predicted"/>
<keyword evidence="4" id="KW-1185">Reference proteome</keyword>
<dbReference type="Proteomes" id="UP001194580">
    <property type="component" value="Unassembled WGS sequence"/>
</dbReference>
<dbReference type="SUPFAM" id="SSF81383">
    <property type="entry name" value="F-box domain"/>
    <property type="match status" value="1"/>
</dbReference>
<evidence type="ECO:0000313" key="3">
    <source>
        <dbReference type="EMBL" id="KAG0281247.1"/>
    </source>
</evidence>
<dbReference type="Gene3D" id="3.80.10.10">
    <property type="entry name" value="Ribonuclease Inhibitor"/>
    <property type="match status" value="1"/>
</dbReference>
<dbReference type="AlphaFoldDB" id="A0AAD4DLM5"/>
<dbReference type="EMBL" id="JAAAIL010000026">
    <property type="protein sequence ID" value="KAG0281247.1"/>
    <property type="molecule type" value="Genomic_DNA"/>
</dbReference>
<dbReference type="InterPro" id="IPR001810">
    <property type="entry name" value="F-box_dom"/>
</dbReference>
<dbReference type="InterPro" id="IPR032675">
    <property type="entry name" value="LRR_dom_sf"/>
</dbReference>
<protein>
    <recommendedName>
        <fullName evidence="2">F-box domain-containing protein</fullName>
    </recommendedName>
</protein>
<dbReference type="SUPFAM" id="SSF52047">
    <property type="entry name" value="RNI-like"/>
    <property type="match status" value="1"/>
</dbReference>
<name>A0AAD4DLM5_9FUNG</name>
<reference evidence="3" key="1">
    <citation type="journal article" date="2020" name="Fungal Divers.">
        <title>Resolving the Mortierellaceae phylogeny through synthesis of multi-gene phylogenetics and phylogenomics.</title>
        <authorList>
            <person name="Vandepol N."/>
            <person name="Liber J."/>
            <person name="Desiro A."/>
            <person name="Na H."/>
            <person name="Kennedy M."/>
            <person name="Barry K."/>
            <person name="Grigoriev I.V."/>
            <person name="Miller A.N."/>
            <person name="O'Donnell K."/>
            <person name="Stajich J.E."/>
            <person name="Bonito G."/>
        </authorList>
    </citation>
    <scope>NUCLEOTIDE SEQUENCE</scope>
    <source>
        <strain evidence="3">NRRL 28262</strain>
    </source>
</reference>
<feature type="domain" description="F-box" evidence="2">
    <location>
        <begin position="8"/>
        <end position="45"/>
    </location>
</feature>
<sequence length="743" mass="83403">MTIVHIPDVLHLVGSHLNTYDLVACLQVNRLWNSVFIAHLWRTIDDSQRPWRRLLAKFADPTPTYYNPQEQHARLVERVPDKLLDLFLKYGHFIRTLVIRRPQTVELCLRARDIARTARRREQAEQALAEPFSSSVSISTSNPRRATGAGTADDRGEILPCEGITILRFGFLDPVLTFLKRLDLRQYSQEALYLTALSATLLKNQCELQPSLDGVPLCLFVENRGAVSSRLHMVTLARSCWQLVLNNPKLQELDMGPFGVHEDTFFGPGDFLKSTLASLQRLRALRVSVEGTPDFLVRLPTTLPNLKLLWYHDKSPAGLDALVEETSKARGSGTVNSAGREITGGVTSDSDGTQRMPSLRLLDVVAPSQPRHLAAIFSSFPDLVMLSLGVLNVDDASVSRSGMAADKGRHDATVLLPQHLGTRLLELHVVDWGGPATILRSSNIHFNSVTRLNLQRISGYKKLFDLLRTFPALQELQLKRLHTLHSEVDPSYETELPLLTLKSIRLSKEPFGTECRLNGLLSLLPNLAEARLYTIHPSTLATIAAHCPLIEILEFTKKSHINSQLSLLLTHCPNIKSCVGPGLQIAYQDIFNHPWVCKDLQKLDCQITGIPCITEDEIASIKYLRNHYSQNITLPLAFDMPRFPKSDPAFTHEDNWDMRHPGEQLAFRKYSTLLDVLCGVYDLITKYTILDTVQQDRTTLSSCPQTLWTSSRGGRPASSLGRPLKATSRVLSNDRARWIHFSL</sequence>
<evidence type="ECO:0000256" key="1">
    <source>
        <dbReference type="SAM" id="MobiDB-lite"/>
    </source>
</evidence>